<dbReference type="Gene3D" id="3.40.630.30">
    <property type="match status" value="1"/>
</dbReference>
<dbReference type="PANTHER" id="PTHR43420">
    <property type="entry name" value="ACETYLTRANSFERASE"/>
    <property type="match status" value="1"/>
</dbReference>
<dbReference type="PANTHER" id="PTHR43420:SF47">
    <property type="entry name" value="N-ACETYLTRANSFERASE DOMAIN-CONTAINING PROTEIN"/>
    <property type="match status" value="1"/>
</dbReference>
<dbReference type="EC" id="2.3.1.-" evidence="4"/>
<dbReference type="EMBL" id="JBHMAG010000017">
    <property type="protein sequence ID" value="MFB9755025.1"/>
    <property type="molecule type" value="Genomic_DNA"/>
</dbReference>
<accession>A0ABV5W370</accession>
<evidence type="ECO:0000313" key="4">
    <source>
        <dbReference type="EMBL" id="MFB9755025.1"/>
    </source>
</evidence>
<dbReference type="InterPro" id="IPR000182">
    <property type="entry name" value="GNAT_dom"/>
</dbReference>
<evidence type="ECO:0000313" key="5">
    <source>
        <dbReference type="Proteomes" id="UP001589619"/>
    </source>
</evidence>
<dbReference type="PROSITE" id="PS51186">
    <property type="entry name" value="GNAT"/>
    <property type="match status" value="1"/>
</dbReference>
<keyword evidence="2 4" id="KW-0012">Acyltransferase</keyword>
<evidence type="ECO:0000259" key="3">
    <source>
        <dbReference type="PROSITE" id="PS51186"/>
    </source>
</evidence>
<keyword evidence="5" id="KW-1185">Reference proteome</keyword>
<comment type="caution">
    <text evidence="4">The sequence shown here is derived from an EMBL/GenBank/DDBJ whole genome shotgun (WGS) entry which is preliminary data.</text>
</comment>
<name>A0ABV5W370_9BACL</name>
<dbReference type="CDD" id="cd04301">
    <property type="entry name" value="NAT_SF"/>
    <property type="match status" value="1"/>
</dbReference>
<protein>
    <submittedName>
        <fullName evidence="4">GNAT family N-acetyltransferase</fullName>
        <ecNumber evidence="4">2.3.1.-</ecNumber>
    </submittedName>
</protein>
<reference evidence="4 5" key="1">
    <citation type="submission" date="2024-09" db="EMBL/GenBank/DDBJ databases">
        <authorList>
            <person name="Sun Q."/>
            <person name="Mori K."/>
        </authorList>
    </citation>
    <scope>NUCLEOTIDE SEQUENCE [LARGE SCALE GENOMIC DNA]</scope>
    <source>
        <strain evidence="4 5">JCM 12520</strain>
    </source>
</reference>
<dbReference type="InterPro" id="IPR016181">
    <property type="entry name" value="Acyl_CoA_acyltransferase"/>
</dbReference>
<dbReference type="Pfam" id="PF00583">
    <property type="entry name" value="Acetyltransf_1"/>
    <property type="match status" value="1"/>
</dbReference>
<evidence type="ECO:0000256" key="2">
    <source>
        <dbReference type="ARBA" id="ARBA00023315"/>
    </source>
</evidence>
<evidence type="ECO:0000256" key="1">
    <source>
        <dbReference type="ARBA" id="ARBA00022679"/>
    </source>
</evidence>
<sequence length="185" mass="20565">MIRQATAKDAEQALALLYSAIGSIAYSLAGTNDHEQAMETLKHFFGSRENRISYENTIVDDRGGQLAGLLVAYDGSRAERLDEPLLERIRVKPGQAGYTIVKEAQEGEYYLDSLAVDEAFQGQGVAKALMRAFEAKGKADGFPRLSLIVEEENERAYGLYEKMGYREDGLLEVSGSLFRRMIKTI</sequence>
<organism evidence="4 5">
    <name type="scientific">Paenibacillus hodogayensis</name>
    <dbReference type="NCBI Taxonomy" id="279208"/>
    <lineage>
        <taxon>Bacteria</taxon>
        <taxon>Bacillati</taxon>
        <taxon>Bacillota</taxon>
        <taxon>Bacilli</taxon>
        <taxon>Bacillales</taxon>
        <taxon>Paenibacillaceae</taxon>
        <taxon>Paenibacillus</taxon>
    </lineage>
</organism>
<proteinExistence type="predicted"/>
<dbReference type="InterPro" id="IPR050680">
    <property type="entry name" value="YpeA/RimI_acetyltransf"/>
</dbReference>
<gene>
    <name evidence="4" type="ORF">ACFFNY_25910</name>
</gene>
<dbReference type="RefSeq" id="WP_344909032.1">
    <property type="nucleotide sequence ID" value="NZ_BAAAYO010000007.1"/>
</dbReference>
<dbReference type="Proteomes" id="UP001589619">
    <property type="component" value="Unassembled WGS sequence"/>
</dbReference>
<feature type="domain" description="N-acetyltransferase" evidence="3">
    <location>
        <begin position="1"/>
        <end position="185"/>
    </location>
</feature>
<dbReference type="SUPFAM" id="SSF55729">
    <property type="entry name" value="Acyl-CoA N-acyltransferases (Nat)"/>
    <property type="match status" value="1"/>
</dbReference>
<keyword evidence="1 4" id="KW-0808">Transferase</keyword>
<dbReference type="GO" id="GO:0016746">
    <property type="term" value="F:acyltransferase activity"/>
    <property type="evidence" value="ECO:0007669"/>
    <property type="project" value="UniProtKB-KW"/>
</dbReference>